<evidence type="ECO:0000256" key="5">
    <source>
        <dbReference type="RuleBase" id="RU362075"/>
    </source>
</evidence>
<proteinExistence type="inferred from homology"/>
<name>A0A0M0GSK3_9BACI</name>
<evidence type="ECO:0000259" key="6">
    <source>
        <dbReference type="Pfam" id="PF01593"/>
    </source>
</evidence>
<dbReference type="InterPro" id="IPR036188">
    <property type="entry name" value="FAD/NAD-bd_sf"/>
</dbReference>
<dbReference type="PATRIC" id="fig|189381.12.peg.1807"/>
<dbReference type="AlphaFoldDB" id="A0A0M0GSK3"/>
<keyword evidence="3 5" id="KW-0560">Oxidoreductase</keyword>
<organism evidence="7 8">
    <name type="scientific">Rossellomorea marisflavi</name>
    <dbReference type="NCBI Taxonomy" id="189381"/>
    <lineage>
        <taxon>Bacteria</taxon>
        <taxon>Bacillati</taxon>
        <taxon>Bacillota</taxon>
        <taxon>Bacilli</taxon>
        <taxon>Bacillales</taxon>
        <taxon>Bacillaceae</taxon>
        <taxon>Rossellomorea</taxon>
    </lineage>
</organism>
<dbReference type="NCBIfam" id="TIGR02734">
    <property type="entry name" value="crtI_fam"/>
    <property type="match status" value="1"/>
</dbReference>
<comment type="caution">
    <text evidence="7">The sequence shown here is derived from an EMBL/GenBank/DDBJ whole genome shotgun (WGS) entry which is preliminary data.</text>
</comment>
<evidence type="ECO:0000313" key="8">
    <source>
        <dbReference type="Proteomes" id="UP000037405"/>
    </source>
</evidence>
<dbReference type="InterPro" id="IPR002937">
    <property type="entry name" value="Amino_oxidase"/>
</dbReference>
<evidence type="ECO:0000313" key="7">
    <source>
        <dbReference type="EMBL" id="KON92411.1"/>
    </source>
</evidence>
<sequence length="500" mass="55493">MKVAVAGSGIGGLITGLLLAKNGHKVTIFEKEDSIGGRLAFVTKGDYKIDKGPTIVLLPDMLMSILADAGVNTEEIELIRCDPLYGIHFPDGQTYRKFADLETQLDEIRREFPGDEEGFKRFMADMDERFAIGEPQFLQSSFLGIKDYINPKTIGSLIKLKAYRTVMSNLKTYFSHERLQMSYGLQSLYIGGNPYSTPAIYSLVSFSEHKHGIYYIKGGYASILDPVRKACERLGVEIKTSCPVEKVLVEDGKAEGIRTGEGDFLADAVVVNGDFPGTHSLMERTSDKKYKPSSGCVLFYLGVKGTYPDKDLHQFYLNEHFSKNMKEIFEKGKVPSEPSFYVFNPSIVDESLAPEGNSVLYVLVPVPASEKIDWEEASGYLSSYVLDTMEESGFDDLRERLNWMETRTPEQARQEGLYAGGSFGIAPALGQSGPFRPQVQPFPEKNVFAVGASTHPGGGVPIVMQGAKLVEQAVQRYVEEELERKDVTMDEQDFGSVRSL</sequence>
<dbReference type="InterPro" id="IPR014105">
    <property type="entry name" value="Carotenoid/retinoid_OxRdtase"/>
</dbReference>
<dbReference type="SUPFAM" id="SSF51905">
    <property type="entry name" value="FAD/NAD(P)-binding domain"/>
    <property type="match status" value="1"/>
</dbReference>
<dbReference type="Pfam" id="PF01593">
    <property type="entry name" value="Amino_oxidase"/>
    <property type="match status" value="1"/>
</dbReference>
<evidence type="ECO:0000256" key="4">
    <source>
        <dbReference type="ARBA" id="ARBA00038322"/>
    </source>
</evidence>
<comment type="similarity">
    <text evidence="4">Belongs to the carotenoid/retinoid oxidoreductase family. CrtN subfamily.</text>
</comment>
<dbReference type="Proteomes" id="UP000037405">
    <property type="component" value="Unassembled WGS sequence"/>
</dbReference>
<evidence type="ECO:0000256" key="3">
    <source>
        <dbReference type="ARBA" id="ARBA00023002"/>
    </source>
</evidence>
<keyword evidence="8" id="KW-1185">Reference proteome</keyword>
<gene>
    <name evidence="7" type="ORF">AF331_08195</name>
</gene>
<dbReference type="EMBL" id="LGUE01000001">
    <property type="protein sequence ID" value="KON92411.1"/>
    <property type="molecule type" value="Genomic_DNA"/>
</dbReference>
<dbReference type="PANTHER" id="PTHR43734:SF1">
    <property type="entry name" value="PHYTOENE DESATURASE"/>
    <property type="match status" value="1"/>
</dbReference>
<dbReference type="PANTHER" id="PTHR43734">
    <property type="entry name" value="PHYTOENE DESATURASE"/>
    <property type="match status" value="1"/>
</dbReference>
<evidence type="ECO:0000256" key="2">
    <source>
        <dbReference type="ARBA" id="ARBA00022746"/>
    </source>
</evidence>
<evidence type="ECO:0000256" key="1">
    <source>
        <dbReference type="ARBA" id="ARBA00004829"/>
    </source>
</evidence>
<comment type="pathway">
    <text evidence="1 5">Carotenoid biosynthesis.</text>
</comment>
<keyword evidence="2 5" id="KW-0125">Carotenoid biosynthesis</keyword>
<dbReference type="STRING" id="189381.GCA_900166615_02613"/>
<accession>A0A0M0GSK3</accession>
<dbReference type="GO" id="GO:0016117">
    <property type="term" value="P:carotenoid biosynthetic process"/>
    <property type="evidence" value="ECO:0007669"/>
    <property type="project" value="UniProtKB-KW"/>
</dbReference>
<dbReference type="RefSeq" id="WP_053427575.1">
    <property type="nucleotide sequence ID" value="NZ_LGUE01000001.1"/>
</dbReference>
<dbReference type="Gene3D" id="3.50.50.60">
    <property type="entry name" value="FAD/NAD(P)-binding domain"/>
    <property type="match status" value="2"/>
</dbReference>
<feature type="domain" description="Amine oxidase" evidence="6">
    <location>
        <begin position="10"/>
        <end position="461"/>
    </location>
</feature>
<protein>
    <submittedName>
        <fullName evidence="7">Capsular biosynthesis protein CpsH</fullName>
    </submittedName>
</protein>
<dbReference type="OrthoDB" id="9814556at2"/>
<dbReference type="PRINTS" id="PR00419">
    <property type="entry name" value="ADXRDTASE"/>
</dbReference>
<dbReference type="GO" id="GO:0016491">
    <property type="term" value="F:oxidoreductase activity"/>
    <property type="evidence" value="ECO:0007669"/>
    <property type="project" value="UniProtKB-KW"/>
</dbReference>
<reference evidence="8" key="1">
    <citation type="submission" date="2015-07" db="EMBL/GenBank/DDBJ databases">
        <title>Fjat-14235 jcm11544.</title>
        <authorList>
            <person name="Liu B."/>
            <person name="Wang J."/>
            <person name="Zhu Y."/>
            <person name="Liu G."/>
            <person name="Chen Q."/>
            <person name="Chen Z."/>
            <person name="Lan J."/>
            <person name="Che J."/>
            <person name="Ge C."/>
            <person name="Shi H."/>
            <person name="Pan Z."/>
            <person name="Liu X."/>
        </authorList>
    </citation>
    <scope>NUCLEOTIDE SEQUENCE [LARGE SCALE GENOMIC DNA]</scope>
    <source>
        <strain evidence="8">JCM 11544</strain>
    </source>
</reference>